<dbReference type="OrthoDB" id="69177at2759"/>
<dbReference type="Proteomes" id="UP000326565">
    <property type="component" value="Unassembled WGS sequence"/>
</dbReference>
<name>A0A5N5X386_9EURO</name>
<evidence type="ECO:0000313" key="1">
    <source>
        <dbReference type="EMBL" id="KAB8073812.1"/>
    </source>
</evidence>
<protein>
    <submittedName>
        <fullName evidence="1">Uncharacterized protein</fullName>
    </submittedName>
</protein>
<sequence length="129" mass="14408">MASPQIPEDFLNAPQGASLRQLNFLHTTPPIPAYEDYFAAIIDNFMTEEECNQLLHLVKSSHPSWDRAMVNTGNGTQIMSVDTRNCGRIIWNTPDIAQRLLGRLTPFLRECGLCDVENRPLITGIGPAK</sequence>
<proteinExistence type="predicted"/>
<reference evidence="1 2" key="1">
    <citation type="submission" date="2019-04" db="EMBL/GenBank/DDBJ databases">
        <title>Friends and foes A comparative genomics study of 23 Aspergillus species from section Flavi.</title>
        <authorList>
            <consortium name="DOE Joint Genome Institute"/>
            <person name="Kjaerbolling I."/>
            <person name="Vesth T."/>
            <person name="Frisvad J.C."/>
            <person name="Nybo J.L."/>
            <person name="Theobald S."/>
            <person name="Kildgaard S."/>
            <person name="Isbrandt T."/>
            <person name="Kuo A."/>
            <person name="Sato A."/>
            <person name="Lyhne E.K."/>
            <person name="Kogle M.E."/>
            <person name="Wiebenga A."/>
            <person name="Kun R.S."/>
            <person name="Lubbers R.J."/>
            <person name="Makela M.R."/>
            <person name="Barry K."/>
            <person name="Chovatia M."/>
            <person name="Clum A."/>
            <person name="Daum C."/>
            <person name="Haridas S."/>
            <person name="He G."/>
            <person name="LaButti K."/>
            <person name="Lipzen A."/>
            <person name="Mondo S."/>
            <person name="Riley R."/>
            <person name="Salamov A."/>
            <person name="Simmons B.A."/>
            <person name="Magnuson J.K."/>
            <person name="Henrissat B."/>
            <person name="Mortensen U.H."/>
            <person name="Larsen T.O."/>
            <person name="Devries R.P."/>
            <person name="Grigoriev I.V."/>
            <person name="Machida M."/>
            <person name="Baker S.E."/>
            <person name="Andersen M.R."/>
        </authorList>
    </citation>
    <scope>NUCLEOTIDE SEQUENCE [LARGE SCALE GENOMIC DNA]</scope>
    <source>
        <strain evidence="1 2">CBS 151.66</strain>
    </source>
</reference>
<dbReference type="Gene3D" id="2.60.120.620">
    <property type="entry name" value="q2cbj1_9rhob like domain"/>
    <property type="match status" value="1"/>
</dbReference>
<dbReference type="AlphaFoldDB" id="A0A5N5X386"/>
<organism evidence="1 2">
    <name type="scientific">Aspergillus leporis</name>
    <dbReference type="NCBI Taxonomy" id="41062"/>
    <lineage>
        <taxon>Eukaryota</taxon>
        <taxon>Fungi</taxon>
        <taxon>Dikarya</taxon>
        <taxon>Ascomycota</taxon>
        <taxon>Pezizomycotina</taxon>
        <taxon>Eurotiomycetes</taxon>
        <taxon>Eurotiomycetidae</taxon>
        <taxon>Eurotiales</taxon>
        <taxon>Aspergillaceae</taxon>
        <taxon>Aspergillus</taxon>
        <taxon>Aspergillus subgen. Circumdati</taxon>
    </lineage>
</organism>
<keyword evidence="2" id="KW-1185">Reference proteome</keyword>
<accession>A0A5N5X386</accession>
<evidence type="ECO:0000313" key="2">
    <source>
        <dbReference type="Proteomes" id="UP000326565"/>
    </source>
</evidence>
<gene>
    <name evidence="1" type="ORF">BDV29DRAFT_174793</name>
</gene>
<dbReference type="EMBL" id="ML732220">
    <property type="protein sequence ID" value="KAB8073812.1"/>
    <property type="molecule type" value="Genomic_DNA"/>
</dbReference>